<dbReference type="InterPro" id="IPR055414">
    <property type="entry name" value="LRR_R13L4/SHOC2-like"/>
</dbReference>
<dbReference type="InterPro" id="IPR001611">
    <property type="entry name" value="Leu-rich_rpt"/>
</dbReference>
<name>A0AAP0E4F7_9MAGN</name>
<dbReference type="InterPro" id="IPR058922">
    <property type="entry name" value="WHD_DRP"/>
</dbReference>
<dbReference type="Pfam" id="PF23559">
    <property type="entry name" value="WHD_DRP"/>
    <property type="match status" value="1"/>
</dbReference>
<proteinExistence type="predicted"/>
<evidence type="ECO:0000313" key="5">
    <source>
        <dbReference type="EMBL" id="KAK9086530.1"/>
    </source>
</evidence>
<reference evidence="5 6" key="1">
    <citation type="submission" date="2024-01" db="EMBL/GenBank/DDBJ databases">
        <title>Genome assemblies of Stephania.</title>
        <authorList>
            <person name="Yang L."/>
        </authorList>
    </citation>
    <scope>NUCLEOTIDE SEQUENCE [LARGE SCALE GENOMIC DNA]</scope>
    <source>
        <strain evidence="5">YNDBR</strain>
        <tissue evidence="5">Leaf</tissue>
    </source>
</reference>
<dbReference type="PANTHER" id="PTHR36766:SF30">
    <property type="entry name" value="TIR-NBS TYPE DISEASE RESISTANCE PROTEIN-RELATED"/>
    <property type="match status" value="1"/>
</dbReference>
<comment type="caution">
    <text evidence="5">The sequence shown here is derived from an EMBL/GenBank/DDBJ whole genome shotgun (WGS) entry which is preliminary data.</text>
</comment>
<evidence type="ECO:0000313" key="6">
    <source>
        <dbReference type="Proteomes" id="UP001420932"/>
    </source>
</evidence>
<organism evidence="5 6">
    <name type="scientific">Stephania yunnanensis</name>
    <dbReference type="NCBI Taxonomy" id="152371"/>
    <lineage>
        <taxon>Eukaryota</taxon>
        <taxon>Viridiplantae</taxon>
        <taxon>Streptophyta</taxon>
        <taxon>Embryophyta</taxon>
        <taxon>Tracheophyta</taxon>
        <taxon>Spermatophyta</taxon>
        <taxon>Magnoliopsida</taxon>
        <taxon>Ranunculales</taxon>
        <taxon>Menispermaceae</taxon>
        <taxon>Menispermoideae</taxon>
        <taxon>Cissampelideae</taxon>
        <taxon>Stephania</taxon>
    </lineage>
</organism>
<dbReference type="PANTHER" id="PTHR36766">
    <property type="entry name" value="PLANT BROAD-SPECTRUM MILDEW RESISTANCE PROTEIN RPW8"/>
    <property type="match status" value="1"/>
</dbReference>
<accession>A0AAP0E4F7</accession>
<dbReference type="PROSITE" id="PS51450">
    <property type="entry name" value="LRR"/>
    <property type="match status" value="1"/>
</dbReference>
<evidence type="ECO:0000259" key="3">
    <source>
        <dbReference type="Pfam" id="PF23559"/>
    </source>
</evidence>
<gene>
    <name evidence="5" type="ORF">Syun_028924</name>
</gene>
<dbReference type="Pfam" id="PF13855">
    <property type="entry name" value="LRR_8"/>
    <property type="match status" value="1"/>
</dbReference>
<dbReference type="Gene3D" id="3.80.10.10">
    <property type="entry name" value="Ribonuclease Inhibitor"/>
    <property type="match status" value="3"/>
</dbReference>
<evidence type="ECO:0000259" key="4">
    <source>
        <dbReference type="Pfam" id="PF23598"/>
    </source>
</evidence>
<dbReference type="Proteomes" id="UP001420932">
    <property type="component" value="Unassembled WGS sequence"/>
</dbReference>
<protein>
    <submittedName>
        <fullName evidence="5">Uncharacterized protein</fullName>
    </submittedName>
</protein>
<keyword evidence="1" id="KW-0433">Leucine-rich repeat</keyword>
<dbReference type="InterPro" id="IPR032675">
    <property type="entry name" value="LRR_dom_sf"/>
</dbReference>
<dbReference type="Pfam" id="PF00560">
    <property type="entry name" value="LRR_1"/>
    <property type="match status" value="1"/>
</dbReference>
<keyword evidence="2" id="KW-0677">Repeat</keyword>
<dbReference type="EMBL" id="JBBNAF010000013">
    <property type="protein sequence ID" value="KAK9086530.1"/>
    <property type="molecule type" value="Genomic_DNA"/>
</dbReference>
<sequence>MRKEELVYIWLANGLLEFKNKEPEDVGEDVFGELLLHSFFQDMKKNEGKIETVKIHDLMHDLASAIMKSEYLHIEVKVGMSINSSIQDDEIRPRHVSIIVLPSSSELSSVDVSSIHRFLSSHQRHLRTFSLISNEDRGMFASHVISVISDLKNLRVLRVESWNAGISLPISFGDKLKHLRYLNLRQCGFSSLHGESFHGMKNLQFLDLSQNNRLKTLPDSMGEYKEHLKHFNLSGCGLSSLHAELFHGMKNLQILDLRWNKSLKTLPDSMGEYMEHLKHLNLSGCGLSSLPAELFYGMKNLRFLDLSRISKYMETIPDSIGNLEQLRHFNLSKNEGLKVLSESLGNLTKLETLKLNDCWGLITLPQSTSKLCSLRQLENQGCSNLRGMPSGIGEGLSRLEKLSMWVWGSKESENIEGLRGLSLLAGSLLIYIKGLRKEDDEALRDVEEEVLTNKTNLSQLVILFSDNGGDDVSSSSEQALRILKPPSNIESLRIGSYKGRRFPEWMEMRDPHSSSSSFPRLRTILLNDINYVEEWMLNWRHKEECLPALQLLELVNCYRLKGLPKELGNLETLKSLYVCHCEELVSVPQLIYLESLSIIECSELVSMPQLELMASLKELIISNCPKLKFVFHGLQRLTSLQRLEISGCPGVVIPKEELDPLVALRGPSFLKWVDKKLIHEDSTTT</sequence>
<feature type="domain" description="Disease resistance R13L4/SHOC-2-like LRR" evidence="4">
    <location>
        <begin position="277"/>
        <end position="507"/>
    </location>
</feature>
<feature type="domain" description="Disease resistance protein winged helix" evidence="3">
    <location>
        <begin position="2"/>
        <end position="63"/>
    </location>
</feature>
<evidence type="ECO:0000256" key="2">
    <source>
        <dbReference type="ARBA" id="ARBA00022737"/>
    </source>
</evidence>
<dbReference type="AlphaFoldDB" id="A0AAP0E4F7"/>
<dbReference type="SUPFAM" id="SSF52047">
    <property type="entry name" value="RNI-like"/>
    <property type="match status" value="1"/>
</dbReference>
<dbReference type="Pfam" id="PF23598">
    <property type="entry name" value="LRR_14"/>
    <property type="match status" value="1"/>
</dbReference>
<dbReference type="SUPFAM" id="SSF52058">
    <property type="entry name" value="L domain-like"/>
    <property type="match status" value="1"/>
</dbReference>
<evidence type="ECO:0000256" key="1">
    <source>
        <dbReference type="ARBA" id="ARBA00022614"/>
    </source>
</evidence>
<keyword evidence="6" id="KW-1185">Reference proteome</keyword>
<dbReference type="SMART" id="SM00369">
    <property type="entry name" value="LRR_TYP"/>
    <property type="match status" value="6"/>
</dbReference>
<dbReference type="InterPro" id="IPR003591">
    <property type="entry name" value="Leu-rich_rpt_typical-subtyp"/>
</dbReference>